<keyword evidence="3" id="KW-1185">Reference proteome</keyword>
<protein>
    <recommendedName>
        <fullName evidence="4">DUF4136 domain-containing protein</fullName>
    </recommendedName>
</protein>
<evidence type="ECO:0000313" key="2">
    <source>
        <dbReference type="EMBL" id="MDG3585255.1"/>
    </source>
</evidence>
<gene>
    <name evidence="2" type="ORF">OSR52_05190</name>
</gene>
<dbReference type="RefSeq" id="WP_277899474.1">
    <property type="nucleotide sequence ID" value="NZ_JAPMUA010000002.1"/>
</dbReference>
<comment type="caution">
    <text evidence="2">The sequence shown here is derived from an EMBL/GenBank/DDBJ whole genome shotgun (WGS) entry which is preliminary data.</text>
</comment>
<organism evidence="2 3">
    <name type="scientific">Galbibacter pacificus</name>
    <dbReference type="NCBI Taxonomy" id="2996052"/>
    <lineage>
        <taxon>Bacteria</taxon>
        <taxon>Pseudomonadati</taxon>
        <taxon>Bacteroidota</taxon>
        <taxon>Flavobacteriia</taxon>
        <taxon>Flavobacteriales</taxon>
        <taxon>Flavobacteriaceae</taxon>
        <taxon>Galbibacter</taxon>
    </lineage>
</organism>
<accession>A0ABT6FPR7</accession>
<reference evidence="2" key="1">
    <citation type="submission" date="2022-11" db="EMBL/GenBank/DDBJ databases">
        <title>High-quality draft genome sequence of Galbibacter sp. strain CMA-7.</title>
        <authorList>
            <person name="Wei L."/>
            <person name="Dong C."/>
            <person name="Shao Z."/>
        </authorList>
    </citation>
    <scope>NUCLEOTIDE SEQUENCE</scope>
    <source>
        <strain evidence="2">CMA-7</strain>
    </source>
</reference>
<name>A0ABT6FPR7_9FLAO</name>
<dbReference type="EMBL" id="JAPMUA010000002">
    <property type="protein sequence ID" value="MDG3585255.1"/>
    <property type="molecule type" value="Genomic_DNA"/>
</dbReference>
<evidence type="ECO:0000313" key="3">
    <source>
        <dbReference type="Proteomes" id="UP001153642"/>
    </source>
</evidence>
<feature type="chain" id="PRO_5046862750" description="DUF4136 domain-containing protein" evidence="1">
    <location>
        <begin position="20"/>
        <end position="379"/>
    </location>
</feature>
<feature type="signal peptide" evidence="1">
    <location>
        <begin position="1"/>
        <end position="19"/>
    </location>
</feature>
<evidence type="ECO:0008006" key="4">
    <source>
        <dbReference type="Google" id="ProtNLM"/>
    </source>
</evidence>
<evidence type="ECO:0000256" key="1">
    <source>
        <dbReference type="SAM" id="SignalP"/>
    </source>
</evidence>
<keyword evidence="1" id="KW-0732">Signal</keyword>
<dbReference type="Proteomes" id="UP001153642">
    <property type="component" value="Unassembled WGS sequence"/>
</dbReference>
<proteinExistence type="predicted"/>
<sequence length="379" mass="43218">MKIHYLLFLFILVSFHAFSQKEGKNHVVDLLDFKDEEVLHASFYIDNVVDNRIYKENIGFAQKGPFNKVVPAVFPDSFSVTLQNYFNRLLPNKNDSLSAITIRINQLLVSEKTGFASETGTAVINMDFLKKKSGNTYYLLDSYVKSITKNAVMDATSKHDDRLRELLNDGLNQFNENIAALSKETNVISIENKTIISLLIEGVPPKEGFYPSFSELYRNQSILDSGLKEKKRKDDKLYFESDNKKEPSFYAYSNGSDIYLNATIYSEDKHYIKTKRVDDFLLFNDTFVNENSVAALSFTFGLMGALIGNQNNNVLLDLSTGKYYLLSGSKMKALLNGLNKNLFKLYKKNDRNTEEIAKLLEYVFENTPAKEKAKAIIRS</sequence>